<feature type="compositionally biased region" description="Low complexity" evidence="9">
    <location>
        <begin position="52"/>
        <end position="67"/>
    </location>
</feature>
<dbReference type="EC" id="2.7.13.3" evidence="2"/>
<dbReference type="SUPFAM" id="SSF55874">
    <property type="entry name" value="ATPase domain of HSP90 chaperone/DNA topoisomerase II/histidine kinase"/>
    <property type="match status" value="1"/>
</dbReference>
<dbReference type="Pfam" id="PF07730">
    <property type="entry name" value="HisKA_3"/>
    <property type="match status" value="1"/>
</dbReference>
<feature type="domain" description="Histidine kinase/HSP90-like ATPase" evidence="10">
    <location>
        <begin position="258"/>
        <end position="345"/>
    </location>
</feature>
<keyword evidence="7" id="KW-0067">ATP-binding</keyword>
<dbReference type="CDD" id="cd16917">
    <property type="entry name" value="HATPase_UhpB-NarQ-NarX-like"/>
    <property type="match status" value="1"/>
</dbReference>
<evidence type="ECO:0000256" key="2">
    <source>
        <dbReference type="ARBA" id="ARBA00012438"/>
    </source>
</evidence>
<organism evidence="12 13">
    <name type="scientific">Planobispora takensis</name>
    <dbReference type="NCBI Taxonomy" id="1367882"/>
    <lineage>
        <taxon>Bacteria</taxon>
        <taxon>Bacillati</taxon>
        <taxon>Actinomycetota</taxon>
        <taxon>Actinomycetes</taxon>
        <taxon>Streptosporangiales</taxon>
        <taxon>Streptosporangiaceae</taxon>
        <taxon>Planobispora</taxon>
    </lineage>
</organism>
<protein>
    <recommendedName>
        <fullName evidence="2">histidine kinase</fullName>
        <ecNumber evidence="2">2.7.13.3</ecNumber>
    </recommendedName>
</protein>
<keyword evidence="3" id="KW-0597">Phosphoprotein</keyword>
<feature type="compositionally biased region" description="Low complexity" evidence="9">
    <location>
        <begin position="88"/>
        <end position="99"/>
    </location>
</feature>
<dbReference type="InterPro" id="IPR011712">
    <property type="entry name" value="Sig_transdc_His_kin_sub3_dim/P"/>
</dbReference>
<dbReference type="GO" id="GO:0005524">
    <property type="term" value="F:ATP binding"/>
    <property type="evidence" value="ECO:0007669"/>
    <property type="project" value="UniProtKB-KW"/>
</dbReference>
<feature type="domain" description="Signal transduction histidine kinase subgroup 3 dimerisation and phosphoacceptor" evidence="11">
    <location>
        <begin position="159"/>
        <end position="224"/>
    </location>
</feature>
<comment type="catalytic activity">
    <reaction evidence="1">
        <text>ATP + protein L-histidine = ADP + protein N-phospho-L-histidine.</text>
        <dbReference type="EC" id="2.7.13.3"/>
    </reaction>
</comment>
<dbReference type="AlphaFoldDB" id="A0A8J3WUL9"/>
<comment type="caution">
    <text evidence="12">The sequence shown here is derived from an EMBL/GenBank/DDBJ whole genome shotgun (WGS) entry which is preliminary data.</text>
</comment>
<gene>
    <name evidence="12" type="ORF">Pta02_37110</name>
</gene>
<accession>A0A8J3WUL9</accession>
<evidence type="ECO:0000256" key="8">
    <source>
        <dbReference type="ARBA" id="ARBA00023012"/>
    </source>
</evidence>
<keyword evidence="6" id="KW-0418">Kinase</keyword>
<evidence type="ECO:0000259" key="11">
    <source>
        <dbReference type="Pfam" id="PF07730"/>
    </source>
</evidence>
<evidence type="ECO:0000259" key="10">
    <source>
        <dbReference type="Pfam" id="PF02518"/>
    </source>
</evidence>
<evidence type="ECO:0000313" key="12">
    <source>
        <dbReference type="EMBL" id="GII01703.1"/>
    </source>
</evidence>
<dbReference type="Gene3D" id="1.20.5.1930">
    <property type="match status" value="1"/>
</dbReference>
<feature type="region of interest" description="Disordered" evidence="9">
    <location>
        <begin position="52"/>
        <end position="109"/>
    </location>
</feature>
<name>A0A8J3WUL9_9ACTN</name>
<evidence type="ECO:0000313" key="13">
    <source>
        <dbReference type="Proteomes" id="UP000634476"/>
    </source>
</evidence>
<evidence type="ECO:0000256" key="4">
    <source>
        <dbReference type="ARBA" id="ARBA00022679"/>
    </source>
</evidence>
<reference evidence="12" key="1">
    <citation type="submission" date="2021-01" db="EMBL/GenBank/DDBJ databases">
        <title>Whole genome shotgun sequence of Planobispora takensis NBRC 109077.</title>
        <authorList>
            <person name="Komaki H."/>
            <person name="Tamura T."/>
        </authorList>
    </citation>
    <scope>NUCLEOTIDE SEQUENCE</scope>
    <source>
        <strain evidence="12">NBRC 109077</strain>
    </source>
</reference>
<dbReference type="EMBL" id="BOOK01000027">
    <property type="protein sequence ID" value="GII01703.1"/>
    <property type="molecule type" value="Genomic_DNA"/>
</dbReference>
<dbReference type="RefSeq" id="WP_203876078.1">
    <property type="nucleotide sequence ID" value="NZ_BOOK01000027.1"/>
</dbReference>
<keyword evidence="13" id="KW-1185">Reference proteome</keyword>
<dbReference type="InterPro" id="IPR036890">
    <property type="entry name" value="HATPase_C_sf"/>
</dbReference>
<dbReference type="InterPro" id="IPR050482">
    <property type="entry name" value="Sensor_HK_TwoCompSys"/>
</dbReference>
<keyword evidence="4" id="KW-0808">Transferase</keyword>
<keyword evidence="8" id="KW-0902">Two-component regulatory system</keyword>
<evidence type="ECO:0000256" key="1">
    <source>
        <dbReference type="ARBA" id="ARBA00000085"/>
    </source>
</evidence>
<dbReference type="GO" id="GO:0046983">
    <property type="term" value="F:protein dimerization activity"/>
    <property type="evidence" value="ECO:0007669"/>
    <property type="project" value="InterPro"/>
</dbReference>
<dbReference type="PANTHER" id="PTHR24421">
    <property type="entry name" value="NITRATE/NITRITE SENSOR PROTEIN NARX-RELATED"/>
    <property type="match status" value="1"/>
</dbReference>
<evidence type="ECO:0000256" key="5">
    <source>
        <dbReference type="ARBA" id="ARBA00022741"/>
    </source>
</evidence>
<dbReference type="Proteomes" id="UP000634476">
    <property type="component" value="Unassembled WGS sequence"/>
</dbReference>
<dbReference type="GO" id="GO:0000155">
    <property type="term" value="F:phosphorelay sensor kinase activity"/>
    <property type="evidence" value="ECO:0007669"/>
    <property type="project" value="InterPro"/>
</dbReference>
<proteinExistence type="predicted"/>
<evidence type="ECO:0000256" key="9">
    <source>
        <dbReference type="SAM" id="MobiDB-lite"/>
    </source>
</evidence>
<sequence length="347" mass="35320">MTEHTRPDGRPRNSLAVAASGLSRLGRLRDLPVILMLAWVGWLAIPWPSSAPGQAPGGSSQAPGGSSHVPGGPDRVPSGPGHVPGRVSGDSGKASADSGQVRGTADRPVSTAAWAAPTVAPAHPVPLVKRVPAVTPADPAALVESAGSPADVRELIAAERARIAGEVHDVAGHDLATIAMQAGVALLVFDENPAQARASLEAIRSTSTQALGRLRFALDALDPGRAGHDLPLLIDGVRAAGLPVDVEPADPEVPGHLEDVVYRVVRESLTNVMRHAGPTRALVSVTGGPRELVLEVADRGGGPSGTAEGRGMAGMRARVTESGGTFSAGPREGGGFRVVARFPAESA</sequence>
<evidence type="ECO:0000256" key="6">
    <source>
        <dbReference type="ARBA" id="ARBA00022777"/>
    </source>
</evidence>
<evidence type="ECO:0000256" key="7">
    <source>
        <dbReference type="ARBA" id="ARBA00022840"/>
    </source>
</evidence>
<dbReference type="Gene3D" id="3.30.565.10">
    <property type="entry name" value="Histidine kinase-like ATPase, C-terminal domain"/>
    <property type="match status" value="1"/>
</dbReference>
<evidence type="ECO:0000256" key="3">
    <source>
        <dbReference type="ARBA" id="ARBA00022553"/>
    </source>
</evidence>
<keyword evidence="5" id="KW-0547">Nucleotide-binding</keyword>
<dbReference type="PANTHER" id="PTHR24421:SF10">
    <property type="entry name" value="NITRATE_NITRITE SENSOR PROTEIN NARQ"/>
    <property type="match status" value="1"/>
</dbReference>
<dbReference type="InterPro" id="IPR003594">
    <property type="entry name" value="HATPase_dom"/>
</dbReference>
<dbReference type="Pfam" id="PF02518">
    <property type="entry name" value="HATPase_c"/>
    <property type="match status" value="1"/>
</dbReference>
<dbReference type="GO" id="GO:0016020">
    <property type="term" value="C:membrane"/>
    <property type="evidence" value="ECO:0007669"/>
    <property type="project" value="InterPro"/>
</dbReference>